<dbReference type="AlphaFoldDB" id="A0A6J4E7E1"/>
<sequence>MTTWDQPARRWLVTYRMEGEVRQMLMRARNVPNLKAVAFSIYHLEFPGQPCPSTSRDNVESWLGARGITLEDVQLYQPPRR</sequence>
<keyword evidence="4" id="KW-1185">Reference proteome</keyword>
<dbReference type="RefSeq" id="WP_173177310.1">
    <property type="nucleotide sequence ID" value="NZ_AP023189.1"/>
</dbReference>
<evidence type="ECO:0000313" key="3">
    <source>
        <dbReference type="Proteomes" id="UP000509383"/>
    </source>
</evidence>
<dbReference type="EMBL" id="AP023189">
    <property type="protein sequence ID" value="BCG25365.1"/>
    <property type="molecule type" value="Genomic_DNA"/>
</dbReference>
<evidence type="ECO:0000313" key="1">
    <source>
        <dbReference type="EMBL" id="BCG25365.1"/>
    </source>
</evidence>
<dbReference type="KEGG" id="ptw:TUM18999_35560"/>
<evidence type="ECO:0000313" key="2">
    <source>
        <dbReference type="EMBL" id="GJN54805.1"/>
    </source>
</evidence>
<gene>
    <name evidence="1" type="ORF">TUM18999_35560</name>
    <name evidence="2" type="ORF">TUM20286_45570</name>
</gene>
<protein>
    <submittedName>
        <fullName evidence="1">Uncharacterized protein</fullName>
    </submittedName>
</protein>
<accession>A0A6J4E7E1</accession>
<name>A0A6J4E7E1_9PSED</name>
<dbReference type="EMBL" id="BQKM01000013">
    <property type="protein sequence ID" value="GJN54805.1"/>
    <property type="molecule type" value="Genomic_DNA"/>
</dbReference>
<evidence type="ECO:0000313" key="4">
    <source>
        <dbReference type="Proteomes" id="UP001054892"/>
    </source>
</evidence>
<dbReference type="Proteomes" id="UP001054892">
    <property type="component" value="Unassembled WGS sequence"/>
</dbReference>
<dbReference type="Proteomes" id="UP000509383">
    <property type="component" value="Chromosome"/>
</dbReference>
<proteinExistence type="predicted"/>
<organism evidence="1 3">
    <name type="scientific">Pseudomonas tohonis</name>
    <dbReference type="NCBI Taxonomy" id="2725477"/>
    <lineage>
        <taxon>Bacteria</taxon>
        <taxon>Pseudomonadati</taxon>
        <taxon>Pseudomonadota</taxon>
        <taxon>Gammaproteobacteria</taxon>
        <taxon>Pseudomonadales</taxon>
        <taxon>Pseudomonadaceae</taxon>
        <taxon>Pseudomonas</taxon>
    </lineage>
</organism>
<reference evidence="1 3" key="1">
    <citation type="submission" date="2020-05" db="EMBL/GenBank/DDBJ databases">
        <title>Characterization of novel class B3 metallo-beta-lactamase from novel Pseudomonas species.</title>
        <authorList>
            <person name="Yamada K."/>
            <person name="Aoki K."/>
            <person name="Ishii Y."/>
        </authorList>
    </citation>
    <scope>NUCLEOTIDE SEQUENCE [LARGE SCALE GENOMIC DNA]</scope>
    <source>
        <strain evidence="1 3">TUM18999</strain>
        <strain evidence="2 4">TUM20286</strain>
    </source>
</reference>